<dbReference type="EMBL" id="NTHN02000002">
    <property type="protein sequence ID" value="MCT4369083.1"/>
    <property type="molecule type" value="Genomic_DNA"/>
</dbReference>
<proteinExistence type="predicted"/>
<evidence type="ECO:0000313" key="1">
    <source>
        <dbReference type="EMBL" id="MCT4369083.1"/>
    </source>
</evidence>
<comment type="caution">
    <text evidence="1">The sequence shown here is derived from an EMBL/GenBank/DDBJ whole genome shotgun (WGS) entry which is preliminary data.</text>
</comment>
<organism evidence="1 2">
    <name type="scientific">Alloyangia mangrovi</name>
    <dbReference type="NCBI Taxonomy" id="1779329"/>
    <lineage>
        <taxon>Bacteria</taxon>
        <taxon>Pseudomonadati</taxon>
        <taxon>Pseudomonadota</taxon>
        <taxon>Alphaproteobacteria</taxon>
        <taxon>Rhodobacterales</taxon>
        <taxon>Roseobacteraceae</taxon>
        <taxon>Alloyangia</taxon>
    </lineage>
</organism>
<dbReference type="RefSeq" id="WP_176476448.1">
    <property type="nucleotide sequence ID" value="NZ_NTHN02000002.1"/>
</dbReference>
<keyword evidence="2" id="KW-1185">Reference proteome</keyword>
<protein>
    <submittedName>
        <fullName evidence="1">Uncharacterized protein</fullName>
    </submittedName>
</protein>
<gene>
    <name evidence="1" type="ORF">CLG85_001495</name>
</gene>
<name>A0ABT2KFD5_9RHOB</name>
<accession>A0ABT2KFD5</accession>
<sequence>MTESALQSLLNRHINAALADFASAYPETTTAIAERALQDATADAPAVLSQKEQAA</sequence>
<reference evidence="2" key="1">
    <citation type="submission" date="2023-07" db="EMBL/GenBank/DDBJ databases">
        <title>Yangia mangrovi SAOS 153D genome.</title>
        <authorList>
            <person name="Verma A."/>
            <person name="Pal Y."/>
            <person name="Sundharam S."/>
            <person name="Bisht B."/>
            <person name="Srinivasan K."/>
        </authorList>
    </citation>
    <scope>NUCLEOTIDE SEQUENCE [LARGE SCALE GENOMIC DNA]</scope>
    <source>
        <strain evidence="2">SAOS 153D</strain>
    </source>
</reference>
<evidence type="ECO:0000313" key="2">
    <source>
        <dbReference type="Proteomes" id="UP000217448"/>
    </source>
</evidence>
<dbReference type="Proteomes" id="UP000217448">
    <property type="component" value="Unassembled WGS sequence"/>
</dbReference>